<evidence type="ECO:0000313" key="13">
    <source>
        <dbReference type="Proteomes" id="UP001172738"/>
    </source>
</evidence>
<feature type="active site" evidence="9">
    <location>
        <position position="12"/>
    </location>
</feature>
<evidence type="ECO:0000256" key="6">
    <source>
        <dbReference type="ARBA" id="ARBA00022777"/>
    </source>
</evidence>
<dbReference type="NCBIfam" id="NF002870">
    <property type="entry name" value="PRK03188.1"/>
    <property type="match status" value="1"/>
</dbReference>
<comment type="function">
    <text evidence="9">Catalyzes the phosphorylation of the position 2 hydroxy group of 4-diphosphocytidyl-2C-methyl-D-erythritol.</text>
</comment>
<dbReference type="Pfam" id="PF08544">
    <property type="entry name" value="GHMP_kinases_C"/>
    <property type="match status" value="1"/>
</dbReference>
<dbReference type="PANTHER" id="PTHR43527">
    <property type="entry name" value="4-DIPHOSPHOCYTIDYL-2-C-METHYL-D-ERYTHRITOL KINASE, CHLOROPLASTIC"/>
    <property type="match status" value="1"/>
</dbReference>
<dbReference type="PANTHER" id="PTHR43527:SF2">
    <property type="entry name" value="4-DIPHOSPHOCYTIDYL-2-C-METHYL-D-ERYTHRITOL KINASE, CHLOROPLASTIC"/>
    <property type="match status" value="1"/>
</dbReference>
<comment type="pathway">
    <text evidence="9">Isoprenoid biosynthesis; isopentenyl diphosphate biosynthesis via DXP pathway; isopentenyl diphosphate from 1-deoxy-D-xylulose 5-phosphate: step 3/6.</text>
</comment>
<dbReference type="Proteomes" id="UP001172738">
    <property type="component" value="Unassembled WGS sequence"/>
</dbReference>
<organism evidence="12 13">
    <name type="scientific">Demequina zhanjiangensis</name>
    <dbReference type="NCBI Taxonomy" id="3051659"/>
    <lineage>
        <taxon>Bacteria</taxon>
        <taxon>Bacillati</taxon>
        <taxon>Actinomycetota</taxon>
        <taxon>Actinomycetes</taxon>
        <taxon>Micrococcales</taxon>
        <taxon>Demequinaceae</taxon>
        <taxon>Demequina</taxon>
    </lineage>
</organism>
<dbReference type="SUPFAM" id="SSF54211">
    <property type="entry name" value="Ribosomal protein S5 domain 2-like"/>
    <property type="match status" value="1"/>
</dbReference>
<protein>
    <recommendedName>
        <fullName evidence="3 9">4-diphosphocytidyl-2-C-methyl-D-erythritol kinase</fullName>
        <shortName evidence="9">CMK</shortName>
        <ecNumber evidence="2 9">2.7.1.148</ecNumber>
    </recommendedName>
    <alternativeName>
        <fullName evidence="8 9">4-(cytidine-5'-diphospho)-2-C-methyl-D-erythritol kinase</fullName>
    </alternativeName>
</protein>
<evidence type="ECO:0000313" key="12">
    <source>
        <dbReference type="EMBL" id="MDN4474203.1"/>
    </source>
</evidence>
<dbReference type="NCBIfam" id="TIGR00154">
    <property type="entry name" value="ispE"/>
    <property type="match status" value="1"/>
</dbReference>
<evidence type="ECO:0000256" key="9">
    <source>
        <dbReference type="HAMAP-Rule" id="MF_00061"/>
    </source>
</evidence>
<keyword evidence="4 9" id="KW-0808">Transferase</keyword>
<evidence type="ECO:0000259" key="10">
    <source>
        <dbReference type="Pfam" id="PF00288"/>
    </source>
</evidence>
<dbReference type="PRINTS" id="PR00958">
    <property type="entry name" value="HOMSERKINASE"/>
</dbReference>
<evidence type="ECO:0000256" key="1">
    <source>
        <dbReference type="ARBA" id="ARBA00009684"/>
    </source>
</evidence>
<comment type="catalytic activity">
    <reaction evidence="9">
        <text>4-CDP-2-C-methyl-D-erythritol + ATP = 4-CDP-2-C-methyl-D-erythritol 2-phosphate + ADP + H(+)</text>
        <dbReference type="Rhea" id="RHEA:18437"/>
        <dbReference type="ChEBI" id="CHEBI:15378"/>
        <dbReference type="ChEBI" id="CHEBI:30616"/>
        <dbReference type="ChEBI" id="CHEBI:57823"/>
        <dbReference type="ChEBI" id="CHEBI:57919"/>
        <dbReference type="ChEBI" id="CHEBI:456216"/>
        <dbReference type="EC" id="2.7.1.148"/>
    </reaction>
</comment>
<name>A0ABT8G504_9MICO</name>
<feature type="domain" description="GHMP kinase N-terminal" evidence="10">
    <location>
        <begin position="76"/>
        <end position="153"/>
    </location>
</feature>
<dbReference type="RefSeq" id="WP_301130418.1">
    <property type="nucleotide sequence ID" value="NZ_JAUHPV010000013.1"/>
</dbReference>
<dbReference type="EC" id="2.7.1.148" evidence="2 9"/>
<dbReference type="Gene3D" id="3.30.230.10">
    <property type="match status" value="1"/>
</dbReference>
<evidence type="ECO:0000259" key="11">
    <source>
        <dbReference type="Pfam" id="PF08544"/>
    </source>
</evidence>
<dbReference type="PIRSF" id="PIRSF010376">
    <property type="entry name" value="IspE"/>
    <property type="match status" value="1"/>
</dbReference>
<feature type="domain" description="GHMP kinase C-terminal" evidence="11">
    <location>
        <begin position="215"/>
        <end position="288"/>
    </location>
</feature>
<evidence type="ECO:0000256" key="5">
    <source>
        <dbReference type="ARBA" id="ARBA00022741"/>
    </source>
</evidence>
<dbReference type="EMBL" id="JAUHPV010000013">
    <property type="protein sequence ID" value="MDN4474203.1"/>
    <property type="molecule type" value="Genomic_DNA"/>
</dbReference>
<evidence type="ECO:0000256" key="3">
    <source>
        <dbReference type="ARBA" id="ARBA00017473"/>
    </source>
</evidence>
<dbReference type="GO" id="GO:0050515">
    <property type="term" value="F:4-(cytidine 5'-diphospho)-2-C-methyl-D-erythritol kinase activity"/>
    <property type="evidence" value="ECO:0007669"/>
    <property type="project" value="UniProtKB-EC"/>
</dbReference>
<keyword evidence="9" id="KW-0414">Isoprene biosynthesis</keyword>
<dbReference type="InterPro" id="IPR014721">
    <property type="entry name" value="Ribsml_uS5_D2-typ_fold_subgr"/>
</dbReference>
<dbReference type="InterPro" id="IPR006204">
    <property type="entry name" value="GHMP_kinase_N_dom"/>
</dbReference>
<keyword evidence="13" id="KW-1185">Reference proteome</keyword>
<sequence length="313" mass="31832">MPRTVTVRAPGKVNLQLAVGPRRDDGYHRLVTVFQAVSLYETVTATARDDEDIVLRIAASPALTFDPASVPTDESNLAVRAARAVAERYGITDGIDLDIVKGIPVAGGMAGGSADAAAAAVACAEAWDTGASRVELEELCAGLGADVPFCLHGHTAVGLGRGDELSPAMTHGQFHWVFATQSEGLSTPAVFREFDRAVAAGEAEVAEPALDDAVMAALMAGDPRALGSALTNDLQPAALRLAPHLQDVIDAAKDADAVGAIVSGSGPTVAALARSRQHALAIAAHLTAEDVAHTVLTASGPAAGAAIVADLSD</sequence>
<proteinExistence type="inferred from homology"/>
<dbReference type="InterPro" id="IPR036554">
    <property type="entry name" value="GHMP_kinase_C_sf"/>
</dbReference>
<dbReference type="HAMAP" id="MF_00061">
    <property type="entry name" value="IspE"/>
    <property type="match status" value="1"/>
</dbReference>
<dbReference type="Pfam" id="PF00288">
    <property type="entry name" value="GHMP_kinases_N"/>
    <property type="match status" value="1"/>
</dbReference>
<feature type="active site" evidence="9">
    <location>
        <position position="146"/>
    </location>
</feature>
<keyword evidence="7 9" id="KW-0067">ATP-binding</keyword>
<evidence type="ECO:0000256" key="4">
    <source>
        <dbReference type="ARBA" id="ARBA00022679"/>
    </source>
</evidence>
<reference evidence="12" key="1">
    <citation type="submission" date="2023-06" db="EMBL/GenBank/DDBJ databases">
        <title>SYSU T00b26.</title>
        <authorList>
            <person name="Gao L."/>
            <person name="Fang B.-Z."/>
            <person name="Li W.-J."/>
        </authorList>
    </citation>
    <scope>NUCLEOTIDE SEQUENCE</scope>
    <source>
        <strain evidence="12">SYSU T00b26</strain>
    </source>
</reference>
<accession>A0ABT8G504</accession>
<evidence type="ECO:0000256" key="2">
    <source>
        <dbReference type="ARBA" id="ARBA00012052"/>
    </source>
</evidence>
<keyword evidence="5 9" id="KW-0547">Nucleotide-binding</keyword>
<dbReference type="InterPro" id="IPR004424">
    <property type="entry name" value="IspE"/>
</dbReference>
<comment type="similarity">
    <text evidence="1 9">Belongs to the GHMP kinase family. IspE subfamily.</text>
</comment>
<comment type="caution">
    <text evidence="12">The sequence shown here is derived from an EMBL/GenBank/DDBJ whole genome shotgun (WGS) entry which is preliminary data.</text>
</comment>
<gene>
    <name evidence="9" type="primary">ispE</name>
    <name evidence="12" type="ORF">QQX04_14470</name>
</gene>
<dbReference type="SUPFAM" id="SSF55060">
    <property type="entry name" value="GHMP Kinase, C-terminal domain"/>
    <property type="match status" value="1"/>
</dbReference>
<evidence type="ECO:0000256" key="8">
    <source>
        <dbReference type="ARBA" id="ARBA00032554"/>
    </source>
</evidence>
<dbReference type="Gene3D" id="3.30.70.890">
    <property type="entry name" value="GHMP kinase, C-terminal domain"/>
    <property type="match status" value="1"/>
</dbReference>
<feature type="binding site" evidence="9">
    <location>
        <begin position="104"/>
        <end position="114"/>
    </location>
    <ligand>
        <name>ATP</name>
        <dbReference type="ChEBI" id="CHEBI:30616"/>
    </ligand>
</feature>
<evidence type="ECO:0000256" key="7">
    <source>
        <dbReference type="ARBA" id="ARBA00022840"/>
    </source>
</evidence>
<dbReference type="InterPro" id="IPR020568">
    <property type="entry name" value="Ribosomal_Su5_D2-typ_SF"/>
</dbReference>
<dbReference type="InterPro" id="IPR013750">
    <property type="entry name" value="GHMP_kinase_C_dom"/>
</dbReference>
<keyword evidence="6 9" id="KW-0418">Kinase</keyword>